<name>A0A8J6TUG3_9BACT</name>
<protein>
    <submittedName>
        <fullName evidence="2">Glycosyltransferase family 2 protein</fullName>
    </submittedName>
</protein>
<dbReference type="AlphaFoldDB" id="A0A8J6TUG3"/>
<reference evidence="2 3" key="1">
    <citation type="submission" date="2020-08" db="EMBL/GenBank/DDBJ databases">
        <title>Bridging the membrane lipid divide: bacteria of the FCB group superphylum have the potential to synthesize archaeal ether lipids.</title>
        <authorList>
            <person name="Villanueva L."/>
            <person name="Von Meijenfeldt F.A.B."/>
            <person name="Westbye A.B."/>
            <person name="Yadav S."/>
            <person name="Hopmans E.C."/>
            <person name="Dutilh B.E."/>
            <person name="Sinninghe Damste J.S."/>
        </authorList>
    </citation>
    <scope>NUCLEOTIDE SEQUENCE [LARGE SCALE GENOMIC DNA]</scope>
    <source>
        <strain evidence="2">NIOZ-UU17</strain>
    </source>
</reference>
<evidence type="ECO:0000313" key="2">
    <source>
        <dbReference type="EMBL" id="MBC8432937.1"/>
    </source>
</evidence>
<evidence type="ECO:0000259" key="1">
    <source>
        <dbReference type="Pfam" id="PF00535"/>
    </source>
</evidence>
<dbReference type="Gene3D" id="3.90.550.10">
    <property type="entry name" value="Spore Coat Polysaccharide Biosynthesis Protein SpsA, Chain A"/>
    <property type="match status" value="1"/>
</dbReference>
<organism evidence="2 3">
    <name type="scientific">Candidatus Desulfatibia vada</name>
    <dbReference type="NCBI Taxonomy" id="2841696"/>
    <lineage>
        <taxon>Bacteria</taxon>
        <taxon>Pseudomonadati</taxon>
        <taxon>Thermodesulfobacteriota</taxon>
        <taxon>Desulfobacteria</taxon>
        <taxon>Desulfobacterales</taxon>
        <taxon>Desulfobacterales incertae sedis</taxon>
        <taxon>Candidatus Desulfatibia</taxon>
    </lineage>
</organism>
<accession>A0A8J6TUG3</accession>
<sequence length="307" mass="35556">MISNSPIVSVIIPTYNRAKLLERAVNSVLRQTYKELELIIVNDSSKDETEKAIKKYADDRIKYICHQKNLGGSAARNTGIKAAQGKYIALLDDDDGWFPEKLEKQVKHFAEVSDNVGLVYSGFEVIDMNGIVIQKTYPKFKGNLYMRLLERSMIGGSSVPLIKRTCFKKVGLFDQSLRSCQDWDMWMRISEHYAFDFIPEILTKMYSHSHQLSSDYSSMIPGRTRMIEKHMKVFQKHPAILVIHLKRIGKMHCINGTWQEAICWFKKALKVNFLEIIKIVAWCVLELPSILMFGPSKDFKKYYRNKI</sequence>
<dbReference type="InterPro" id="IPR001173">
    <property type="entry name" value="Glyco_trans_2-like"/>
</dbReference>
<dbReference type="EMBL" id="JACNIG010000255">
    <property type="protein sequence ID" value="MBC8432937.1"/>
    <property type="molecule type" value="Genomic_DNA"/>
</dbReference>
<dbReference type="Proteomes" id="UP000605201">
    <property type="component" value="Unassembled WGS sequence"/>
</dbReference>
<gene>
    <name evidence="2" type="ORF">H8D96_13585</name>
</gene>
<comment type="caution">
    <text evidence="2">The sequence shown here is derived from an EMBL/GenBank/DDBJ whole genome shotgun (WGS) entry which is preliminary data.</text>
</comment>
<feature type="domain" description="Glycosyltransferase 2-like" evidence="1">
    <location>
        <begin position="9"/>
        <end position="132"/>
    </location>
</feature>
<evidence type="ECO:0000313" key="3">
    <source>
        <dbReference type="Proteomes" id="UP000605201"/>
    </source>
</evidence>
<dbReference type="PANTHER" id="PTHR22916">
    <property type="entry name" value="GLYCOSYLTRANSFERASE"/>
    <property type="match status" value="1"/>
</dbReference>
<dbReference type="PANTHER" id="PTHR22916:SF3">
    <property type="entry name" value="UDP-GLCNAC:BETAGAL BETA-1,3-N-ACETYLGLUCOSAMINYLTRANSFERASE-LIKE PROTEIN 1"/>
    <property type="match status" value="1"/>
</dbReference>
<dbReference type="Pfam" id="PF00535">
    <property type="entry name" value="Glycos_transf_2"/>
    <property type="match status" value="1"/>
</dbReference>
<dbReference type="SUPFAM" id="SSF53448">
    <property type="entry name" value="Nucleotide-diphospho-sugar transferases"/>
    <property type="match status" value="1"/>
</dbReference>
<proteinExistence type="predicted"/>
<dbReference type="GO" id="GO:0016758">
    <property type="term" value="F:hexosyltransferase activity"/>
    <property type="evidence" value="ECO:0007669"/>
    <property type="project" value="UniProtKB-ARBA"/>
</dbReference>
<dbReference type="InterPro" id="IPR029044">
    <property type="entry name" value="Nucleotide-diphossugar_trans"/>
</dbReference>